<dbReference type="InterPro" id="IPR008912">
    <property type="entry name" value="Uncharacterised_CoxE"/>
</dbReference>
<protein>
    <submittedName>
        <fullName evidence="1">VWA domain-containing protein</fullName>
    </submittedName>
</protein>
<organism evidence="1 2">
    <name type="scientific">Gordonia desulfuricans</name>
    <dbReference type="NCBI Taxonomy" id="89051"/>
    <lineage>
        <taxon>Bacteria</taxon>
        <taxon>Bacillati</taxon>
        <taxon>Actinomycetota</taxon>
        <taxon>Actinomycetes</taxon>
        <taxon>Mycobacteriales</taxon>
        <taxon>Gordoniaceae</taxon>
        <taxon>Gordonia</taxon>
    </lineage>
</organism>
<dbReference type="PANTHER" id="PTHR39338:SF6">
    <property type="entry name" value="BLL5662 PROTEIN"/>
    <property type="match status" value="1"/>
</dbReference>
<accession>A0A7K3LJD1</accession>
<dbReference type="EMBL" id="JAADZU010000002">
    <property type="protein sequence ID" value="NDK88171.1"/>
    <property type="molecule type" value="Genomic_DNA"/>
</dbReference>
<dbReference type="AlphaFoldDB" id="A0A7K3LJD1"/>
<dbReference type="Pfam" id="PF05762">
    <property type="entry name" value="VWA_CoxE"/>
    <property type="match status" value="1"/>
</dbReference>
<evidence type="ECO:0000313" key="2">
    <source>
        <dbReference type="Proteomes" id="UP000466307"/>
    </source>
</evidence>
<gene>
    <name evidence="1" type="ORF">GYA93_01025</name>
</gene>
<evidence type="ECO:0000313" key="1">
    <source>
        <dbReference type="EMBL" id="NDK88171.1"/>
    </source>
</evidence>
<reference evidence="1 2" key="1">
    <citation type="submission" date="2020-01" db="EMBL/GenBank/DDBJ databases">
        <title>Investigation of new actinobacteria for the biodesulphurisation of diesel fuel.</title>
        <authorList>
            <person name="Athi Narayanan S.M."/>
        </authorList>
    </citation>
    <scope>NUCLEOTIDE SEQUENCE [LARGE SCALE GENOMIC DNA]</scope>
    <source>
        <strain evidence="1 2">213E</strain>
    </source>
</reference>
<dbReference type="InterPro" id="IPR036465">
    <property type="entry name" value="vWFA_dom_sf"/>
</dbReference>
<dbReference type="RefSeq" id="WP_162128729.1">
    <property type="nucleotide sequence ID" value="NZ_JAADZU010000002.1"/>
</dbReference>
<comment type="caution">
    <text evidence="1">The sequence shown here is derived from an EMBL/GenBank/DDBJ whole genome shotgun (WGS) entry which is preliminary data.</text>
</comment>
<dbReference type="PANTHER" id="PTHR39338">
    <property type="entry name" value="BLL5662 PROTEIN-RELATED"/>
    <property type="match status" value="1"/>
</dbReference>
<proteinExistence type="predicted"/>
<dbReference type="Proteomes" id="UP000466307">
    <property type="component" value="Unassembled WGS sequence"/>
</dbReference>
<dbReference type="SUPFAM" id="SSF53300">
    <property type="entry name" value="vWA-like"/>
    <property type="match status" value="1"/>
</dbReference>
<dbReference type="Gene3D" id="3.40.50.410">
    <property type="entry name" value="von Willebrand factor, type A domain"/>
    <property type="match status" value="1"/>
</dbReference>
<name>A0A7K3LJD1_9ACTN</name>
<keyword evidence="2" id="KW-1185">Reference proteome</keyword>
<sequence>MSGEVSLYWCARLLVVTSAADLATFETAYRSYFGTVPDSRSAGHTSPDHPHRRAAAADLGDEARDVETALVAAQKVDSATDFGELADADRDEVPAIIAAAIRRRIAVRRARWRGATRGGVDLAAVMRIAIATGSLPDRMILRRRRERRRPVIMLIDCSHSMDAYVRPWLALAFALTRGLGGTVVRVFCIGTALTEVTEEFRRRDLDLAIDRAVQRCEGIGSGTRLATCLDELSTRQLHDRCLRAASIMVFSDGLDSDPPDRLAAALRKLRARSTGIVWCSPLLGDDAYELLQRSMLAAAPLLDGLVTAHHADSLITIADRVLDGLGMPAHA</sequence>